<protein>
    <submittedName>
        <fullName evidence="2">Uncharacterized protein</fullName>
    </submittedName>
</protein>
<name>A0ABY8TII9_TETOB</name>
<organism evidence="2 3">
    <name type="scientific">Tetradesmus obliquus</name>
    <name type="common">Green alga</name>
    <name type="synonym">Acutodesmus obliquus</name>
    <dbReference type="NCBI Taxonomy" id="3088"/>
    <lineage>
        <taxon>Eukaryota</taxon>
        <taxon>Viridiplantae</taxon>
        <taxon>Chlorophyta</taxon>
        <taxon>core chlorophytes</taxon>
        <taxon>Chlorophyceae</taxon>
        <taxon>CS clade</taxon>
        <taxon>Sphaeropleales</taxon>
        <taxon>Scenedesmaceae</taxon>
        <taxon>Tetradesmus</taxon>
    </lineage>
</organism>
<feature type="coiled-coil region" evidence="1">
    <location>
        <begin position="218"/>
        <end position="252"/>
    </location>
</feature>
<reference evidence="2 3" key="1">
    <citation type="submission" date="2023-05" db="EMBL/GenBank/DDBJ databases">
        <title>A 100% complete, gapless, phased diploid assembly of the Scenedesmus obliquus UTEX 3031 genome.</title>
        <authorList>
            <person name="Biondi T.C."/>
            <person name="Hanschen E.R."/>
            <person name="Kwon T."/>
            <person name="Eng W."/>
            <person name="Kruse C.P.S."/>
            <person name="Koehler S.I."/>
            <person name="Kunde Y."/>
            <person name="Gleasner C.D."/>
            <person name="You Mak K.T."/>
            <person name="Polle J."/>
            <person name="Hovde B.T."/>
            <person name="Starkenburg S.R."/>
        </authorList>
    </citation>
    <scope>NUCLEOTIDE SEQUENCE [LARGE SCALE GENOMIC DNA]</scope>
    <source>
        <strain evidence="2 3">DOE0152z</strain>
    </source>
</reference>
<evidence type="ECO:0000313" key="3">
    <source>
        <dbReference type="Proteomes" id="UP001244341"/>
    </source>
</evidence>
<accession>A0ABY8TII9</accession>
<proteinExistence type="predicted"/>
<sequence>MATSSLARQSTPLAGARLDRTAAHAAVRNLAESYGVDLLPLELSLMADLDAPTQVNIQRRCSEPGGPPERQLSSPADFAASHFGADAATPAIPEAAVTPPQRCSPADAATTCSPRLAGTAAESNTAAAAAAAGYEGAAALAATDGLVAAEQTWLGSSGDADDFIAEGDEEEYLEYDVAPEQRIALLEEERDILVDKLLATTEALHASEARNRQSQASASQVGALLNQLQELLRRAEVERDRAKLQLKRQRVSASQQQGVEPSQQQGYLQVSFTY</sequence>
<keyword evidence="3" id="KW-1185">Reference proteome</keyword>
<keyword evidence="1" id="KW-0175">Coiled coil</keyword>
<gene>
    <name evidence="2" type="ORF">OEZ85_007579</name>
</gene>
<dbReference type="Proteomes" id="UP001244341">
    <property type="component" value="Chromosome 1b"/>
</dbReference>
<evidence type="ECO:0000313" key="2">
    <source>
        <dbReference type="EMBL" id="WIA08121.1"/>
    </source>
</evidence>
<evidence type="ECO:0000256" key="1">
    <source>
        <dbReference type="SAM" id="Coils"/>
    </source>
</evidence>
<dbReference type="EMBL" id="CP126208">
    <property type="protein sequence ID" value="WIA08121.1"/>
    <property type="molecule type" value="Genomic_DNA"/>
</dbReference>